<feature type="domain" description="Phosphoenolpyruvate carboxykinase C-terminal P-loop" evidence="22">
    <location>
        <begin position="260"/>
        <end position="616"/>
    </location>
</feature>
<dbReference type="GO" id="GO:0018991">
    <property type="term" value="P:egg-laying behavior"/>
    <property type="evidence" value="ECO:0007669"/>
    <property type="project" value="UniProtKB-ARBA"/>
</dbReference>
<dbReference type="GO" id="GO:0009792">
    <property type="term" value="P:embryo development ending in birth or egg hatching"/>
    <property type="evidence" value="ECO:0007669"/>
    <property type="project" value="UniProtKB-ARBA"/>
</dbReference>
<comment type="pathway">
    <text evidence="3">Carbohydrate biosynthesis; gluconeogenesis.</text>
</comment>
<dbReference type="GO" id="GO:0030703">
    <property type="term" value="P:eggshell formation"/>
    <property type="evidence" value="ECO:0007669"/>
    <property type="project" value="UniProtKB-ARBA"/>
</dbReference>
<dbReference type="Pfam" id="PF17297">
    <property type="entry name" value="PEPCK_N"/>
    <property type="match status" value="1"/>
</dbReference>
<evidence type="ECO:0000256" key="16">
    <source>
        <dbReference type="ARBA" id="ARBA00023211"/>
    </source>
</evidence>
<feature type="non-terminal residue" evidence="24">
    <location>
        <position position="1"/>
    </location>
</feature>
<evidence type="ECO:0000313" key="25">
    <source>
        <dbReference type="Proteomes" id="UP000653383"/>
    </source>
</evidence>
<dbReference type="CDD" id="cd00819">
    <property type="entry name" value="PEPCK_GTP"/>
    <property type="match status" value="1"/>
</dbReference>
<dbReference type="EMBL" id="WAAE01007172">
    <property type="protein sequence ID" value="NXX27881.1"/>
    <property type="molecule type" value="Genomic_DNA"/>
</dbReference>
<dbReference type="GO" id="GO:0019543">
    <property type="term" value="P:propionate catabolic process"/>
    <property type="evidence" value="ECO:0007669"/>
    <property type="project" value="UniProtKB-ARBA"/>
</dbReference>
<dbReference type="UniPathway" id="UPA00138"/>
<feature type="domain" description="Phosphoenolpyruvate carboxykinase GTP-utilising N-terminal" evidence="23">
    <location>
        <begin position="29"/>
        <end position="256"/>
    </location>
</feature>
<evidence type="ECO:0000256" key="2">
    <source>
        <dbReference type="ARBA" id="ARBA00004496"/>
    </source>
</evidence>
<comment type="subcellular location">
    <subcellularLocation>
        <location evidence="2">Cytoplasm</location>
    </subcellularLocation>
</comment>
<evidence type="ECO:0000256" key="4">
    <source>
        <dbReference type="ARBA" id="ARBA00005796"/>
    </source>
</evidence>
<dbReference type="GO" id="GO:0005525">
    <property type="term" value="F:GTP binding"/>
    <property type="evidence" value="ECO:0007669"/>
    <property type="project" value="UniProtKB-KW"/>
</dbReference>
<keyword evidence="7" id="KW-0312">Gluconeogenesis</keyword>
<evidence type="ECO:0000256" key="7">
    <source>
        <dbReference type="ARBA" id="ARBA00022432"/>
    </source>
</evidence>
<dbReference type="GO" id="GO:0006089">
    <property type="term" value="P:lactate metabolic process"/>
    <property type="evidence" value="ECO:0007669"/>
    <property type="project" value="UniProtKB-ARBA"/>
</dbReference>
<comment type="caution">
    <text evidence="24">The sequence shown here is derived from an EMBL/GenBank/DDBJ whole genome shotgun (WGS) entry which is preliminary data.</text>
</comment>
<feature type="non-terminal residue" evidence="24">
    <location>
        <position position="622"/>
    </location>
</feature>
<dbReference type="GO" id="GO:0070365">
    <property type="term" value="P:hepatocyte differentiation"/>
    <property type="evidence" value="ECO:0007669"/>
    <property type="project" value="UniProtKB-ARBA"/>
</dbReference>
<keyword evidence="9" id="KW-0597">Phosphoprotein</keyword>
<dbReference type="GO" id="GO:0051591">
    <property type="term" value="P:response to cAMP"/>
    <property type="evidence" value="ECO:0007669"/>
    <property type="project" value="UniProtKB-ARBA"/>
</dbReference>
<dbReference type="AlphaFoldDB" id="A0A852HDK6"/>
<sequence length="622" mass="69635">MPPQLKAEMNVMPKVVQGDLESLSPEARDFIETNAKLCQPECIHICDGSEEENKKILDIMVEQGMIKKLNKYENCWLALTDPRDVARIESKTVIITQEQRDTTPMPKTGTSQLGRWMSEEDFEKAFNTRFPGCMQGRTMYVIPFSMGPIGSPLSKIGIELTDSPYVVASMRIMTRMGTDVLKALGNGEFVKCLHSVGCPLPLKEPLINNWPCNPELTLIAHLPDRREIISFGSGYGGNSLLGKKCFALRIASRLAKEEGWLAEHMLILGITNPEGKKKYFAAAFPSACGKTNLAMMNPTLPGWKIECVGDDIAWMKFDEQGNLRAINPENGFFGVAPGTSVKTNPNAIKTIFKNTIFTNVAETSDGGVYWEGIDEPLPAGVTVTSWKNKDWTPDSGEPCAHPNSRFCSPARQCPIMDPAWESPEGVPIEGIIFGGRRPAGVPLVYEAFNWKHGVFVGAAMRSEATAAAEHKGKIIMHDPFAMRPFFGYNFGKYLAHWLSMAHRPAAKLPRIFHVNWFRKDSQGKFLWPGFGENSRVLEWMFNRIEGKASAKPTAIGYIPTEAALNLKGLEDVNLTELFDISKEFWEKEVEEIKQYFEVQVNADLPYEIERELLALEMRIKQL</sequence>
<comment type="subunit">
    <text evidence="5">Monomer.</text>
</comment>
<gene>
    <name evidence="24" type="primary">Pck1</name>
    <name evidence="24" type="ORF">NICCHL_R00671</name>
</gene>
<dbReference type="EC" id="4.1.1.32" evidence="6"/>
<evidence type="ECO:0000256" key="17">
    <source>
        <dbReference type="ARBA" id="ARBA00023239"/>
    </source>
</evidence>
<dbReference type="FunFam" id="3.90.228.20:FF:000005">
    <property type="entry name" value="Phosphoenolpyruvate carboxykinase [GTP], mitochondrial"/>
    <property type="match status" value="1"/>
</dbReference>
<evidence type="ECO:0000256" key="11">
    <source>
        <dbReference type="ARBA" id="ARBA00022723"/>
    </source>
</evidence>
<dbReference type="PANTHER" id="PTHR11561:SF18">
    <property type="entry name" value="PHOSPHOENOLPYRUVATE CARBOXYKINASE, CYTOSOLIC [GTP]"/>
    <property type="match status" value="1"/>
</dbReference>
<dbReference type="SUPFAM" id="SSF53795">
    <property type="entry name" value="PEP carboxykinase-like"/>
    <property type="match status" value="1"/>
</dbReference>
<dbReference type="Proteomes" id="UP000653383">
    <property type="component" value="Unassembled WGS sequence"/>
</dbReference>
<evidence type="ECO:0000256" key="13">
    <source>
        <dbReference type="ARBA" id="ARBA00022777"/>
    </source>
</evidence>
<evidence type="ECO:0000256" key="8">
    <source>
        <dbReference type="ARBA" id="ARBA00022490"/>
    </source>
</evidence>
<keyword evidence="13" id="KW-0418">Kinase</keyword>
<protein>
    <recommendedName>
        <fullName evidence="18">Phosphoenolpyruvate carboxykinase, cytosolic [GTP]</fullName>
        <ecNumber evidence="6">4.1.1.32</ecNumber>
    </recommendedName>
    <alternativeName>
        <fullName evidence="19">Serine-protein kinase PCK1</fullName>
    </alternativeName>
</protein>
<keyword evidence="8" id="KW-0963">Cytoplasm</keyword>
<evidence type="ECO:0000256" key="6">
    <source>
        <dbReference type="ARBA" id="ARBA00012306"/>
    </source>
</evidence>
<comment type="catalytic activity">
    <reaction evidence="20">
        <text>oxaloacetate + GTP = phosphoenolpyruvate + GDP + CO2</text>
        <dbReference type="Rhea" id="RHEA:10388"/>
        <dbReference type="ChEBI" id="CHEBI:16452"/>
        <dbReference type="ChEBI" id="CHEBI:16526"/>
        <dbReference type="ChEBI" id="CHEBI:37565"/>
        <dbReference type="ChEBI" id="CHEBI:58189"/>
        <dbReference type="ChEBI" id="CHEBI:58702"/>
        <dbReference type="EC" id="4.1.1.32"/>
    </reaction>
    <physiologicalReaction direction="left-to-right" evidence="20">
        <dbReference type="Rhea" id="RHEA:10389"/>
    </physiologicalReaction>
    <physiologicalReaction direction="right-to-left" evidence="20">
        <dbReference type="Rhea" id="RHEA:10390"/>
    </physiologicalReaction>
</comment>
<dbReference type="PIRSF" id="PIRSF001348">
    <property type="entry name" value="PEP_carboxykinase_GTP"/>
    <property type="match status" value="1"/>
</dbReference>
<dbReference type="GO" id="GO:0019563">
    <property type="term" value="P:glycerol catabolic process"/>
    <property type="evidence" value="ECO:0007669"/>
    <property type="project" value="UniProtKB-ARBA"/>
</dbReference>
<dbReference type="Pfam" id="PF00821">
    <property type="entry name" value="PEPCK_GTP"/>
    <property type="match status" value="1"/>
</dbReference>
<dbReference type="FunFam" id="2.170.8.10:FF:000006">
    <property type="entry name" value="Phosphoenolpyruvate carboxykinase, cytosolic [GTP]"/>
    <property type="match status" value="1"/>
</dbReference>
<keyword evidence="11" id="KW-0479">Metal-binding</keyword>
<dbReference type="FunFam" id="3.40.449.10:FF:000003">
    <property type="entry name" value="Phosphoenolpyruvate carboxykinase, cytosolic [GTP]"/>
    <property type="match status" value="1"/>
</dbReference>
<organism evidence="24 25">
    <name type="scientific">Nicator chloris</name>
    <dbReference type="NCBI Taxonomy" id="237433"/>
    <lineage>
        <taxon>Eukaryota</taxon>
        <taxon>Metazoa</taxon>
        <taxon>Chordata</taxon>
        <taxon>Craniata</taxon>
        <taxon>Vertebrata</taxon>
        <taxon>Euteleostomi</taxon>
        <taxon>Archelosauria</taxon>
        <taxon>Archosauria</taxon>
        <taxon>Dinosauria</taxon>
        <taxon>Saurischia</taxon>
        <taxon>Theropoda</taxon>
        <taxon>Coelurosauria</taxon>
        <taxon>Aves</taxon>
        <taxon>Neognathae</taxon>
        <taxon>Neoaves</taxon>
        <taxon>Telluraves</taxon>
        <taxon>Australaves</taxon>
        <taxon>Passeriformes</taxon>
        <taxon>Sylvioidea</taxon>
        <taxon>Pycnonotidae</taxon>
        <taxon>Nicator</taxon>
    </lineage>
</organism>
<dbReference type="GO" id="GO:0071333">
    <property type="term" value="P:cellular response to glucose stimulus"/>
    <property type="evidence" value="ECO:0007669"/>
    <property type="project" value="TreeGrafter"/>
</dbReference>
<evidence type="ECO:0000256" key="9">
    <source>
        <dbReference type="ARBA" id="ARBA00022553"/>
    </source>
</evidence>
<keyword evidence="10" id="KW-0808">Transferase</keyword>
<evidence type="ECO:0000256" key="1">
    <source>
        <dbReference type="ARBA" id="ARBA00001936"/>
    </source>
</evidence>
<evidence type="ECO:0000256" key="15">
    <source>
        <dbReference type="ARBA" id="ARBA00023134"/>
    </source>
</evidence>
<accession>A0A852HDK6</accession>
<dbReference type="InterPro" id="IPR008209">
    <property type="entry name" value="PEP_carboxykinase_GTP"/>
</dbReference>
<dbReference type="Gene3D" id="3.90.228.20">
    <property type="match status" value="1"/>
</dbReference>
<dbReference type="GO" id="GO:0030145">
    <property type="term" value="F:manganese ion binding"/>
    <property type="evidence" value="ECO:0007669"/>
    <property type="project" value="TreeGrafter"/>
</dbReference>
<evidence type="ECO:0000256" key="18">
    <source>
        <dbReference type="ARBA" id="ARBA00040372"/>
    </source>
</evidence>
<evidence type="ECO:0000259" key="22">
    <source>
        <dbReference type="Pfam" id="PF00821"/>
    </source>
</evidence>
<keyword evidence="12" id="KW-0547">Nucleotide-binding</keyword>
<dbReference type="GO" id="GO:0016301">
    <property type="term" value="F:kinase activity"/>
    <property type="evidence" value="ECO:0007669"/>
    <property type="project" value="UniProtKB-KW"/>
</dbReference>
<comment type="catalytic activity">
    <reaction evidence="21">
        <text>L-seryl-[protein] + GTP = O-phospho-L-seryl-[protein] + GDP + H(+)</text>
        <dbReference type="Rhea" id="RHEA:64020"/>
        <dbReference type="Rhea" id="RHEA-COMP:9863"/>
        <dbReference type="Rhea" id="RHEA-COMP:11604"/>
        <dbReference type="ChEBI" id="CHEBI:15378"/>
        <dbReference type="ChEBI" id="CHEBI:29999"/>
        <dbReference type="ChEBI" id="CHEBI:37565"/>
        <dbReference type="ChEBI" id="CHEBI:58189"/>
        <dbReference type="ChEBI" id="CHEBI:83421"/>
    </reaction>
    <physiologicalReaction direction="left-to-right" evidence="21">
        <dbReference type="Rhea" id="RHEA:64021"/>
    </physiologicalReaction>
</comment>
<evidence type="ECO:0000256" key="21">
    <source>
        <dbReference type="ARBA" id="ARBA00049257"/>
    </source>
</evidence>
<dbReference type="NCBIfam" id="NF003253">
    <property type="entry name" value="PRK04210.1"/>
    <property type="match status" value="1"/>
</dbReference>
<dbReference type="Gene3D" id="2.170.8.10">
    <property type="entry name" value="Phosphoenolpyruvate Carboxykinase, domain 2"/>
    <property type="match status" value="1"/>
</dbReference>
<dbReference type="GO" id="GO:0006094">
    <property type="term" value="P:gluconeogenesis"/>
    <property type="evidence" value="ECO:0007669"/>
    <property type="project" value="UniProtKB-UniPathway"/>
</dbReference>
<dbReference type="SUPFAM" id="SSF68923">
    <property type="entry name" value="PEP carboxykinase N-terminal domain"/>
    <property type="match status" value="1"/>
</dbReference>
<evidence type="ECO:0000256" key="5">
    <source>
        <dbReference type="ARBA" id="ARBA00011245"/>
    </source>
</evidence>
<dbReference type="HAMAP" id="MF_00452">
    <property type="entry name" value="PEPCK_GTP"/>
    <property type="match status" value="1"/>
</dbReference>
<evidence type="ECO:0000313" key="24">
    <source>
        <dbReference type="EMBL" id="NXX27881.1"/>
    </source>
</evidence>
<dbReference type="GO" id="GO:0042594">
    <property type="term" value="P:response to starvation"/>
    <property type="evidence" value="ECO:0007669"/>
    <property type="project" value="TreeGrafter"/>
</dbReference>
<proteinExistence type="inferred from homology"/>
<dbReference type="GO" id="GO:0048562">
    <property type="term" value="P:embryonic organ morphogenesis"/>
    <property type="evidence" value="ECO:0007669"/>
    <property type="project" value="UniProtKB-ARBA"/>
</dbReference>
<dbReference type="GO" id="GO:0046327">
    <property type="term" value="P:glycerol biosynthetic process from pyruvate"/>
    <property type="evidence" value="ECO:0007669"/>
    <property type="project" value="TreeGrafter"/>
</dbReference>
<keyword evidence="17" id="KW-0456">Lyase</keyword>
<evidence type="ECO:0000256" key="20">
    <source>
        <dbReference type="ARBA" id="ARBA00047291"/>
    </source>
</evidence>
<dbReference type="InterPro" id="IPR018091">
    <property type="entry name" value="PEP_carboxykin_GTP_CS"/>
</dbReference>
<dbReference type="GO" id="GO:0032869">
    <property type="term" value="P:cellular response to insulin stimulus"/>
    <property type="evidence" value="ECO:0007669"/>
    <property type="project" value="UniProtKB-ARBA"/>
</dbReference>
<dbReference type="GO" id="GO:0004613">
    <property type="term" value="F:phosphoenolpyruvate carboxykinase (GTP) activity"/>
    <property type="evidence" value="ECO:0007669"/>
    <property type="project" value="UniProtKB-EC"/>
</dbReference>
<keyword evidence="16" id="KW-0464">Manganese</keyword>
<dbReference type="InterPro" id="IPR035078">
    <property type="entry name" value="PEP_carboxykinase_GTP_N"/>
</dbReference>
<dbReference type="InterPro" id="IPR013035">
    <property type="entry name" value="PEP_carboxykinase_C"/>
</dbReference>
<dbReference type="PROSITE" id="PS00505">
    <property type="entry name" value="PEPCK_GTP"/>
    <property type="match status" value="1"/>
</dbReference>
<keyword evidence="14" id="KW-0210">Decarboxylase</keyword>
<dbReference type="GO" id="GO:0006111">
    <property type="term" value="P:regulation of gluconeogenesis"/>
    <property type="evidence" value="ECO:0007669"/>
    <property type="project" value="UniProtKB-ARBA"/>
</dbReference>
<dbReference type="InterPro" id="IPR008210">
    <property type="entry name" value="PEP_carboxykinase_N"/>
</dbReference>
<evidence type="ECO:0000256" key="3">
    <source>
        <dbReference type="ARBA" id="ARBA00004742"/>
    </source>
</evidence>
<evidence type="ECO:0000256" key="14">
    <source>
        <dbReference type="ARBA" id="ARBA00022793"/>
    </source>
</evidence>
<dbReference type="InterPro" id="IPR035077">
    <property type="entry name" value="PEP_carboxykinase_GTP_C"/>
</dbReference>
<keyword evidence="25" id="KW-1185">Reference proteome</keyword>
<evidence type="ECO:0000256" key="12">
    <source>
        <dbReference type="ARBA" id="ARBA00022741"/>
    </source>
</evidence>
<dbReference type="GO" id="GO:0005829">
    <property type="term" value="C:cytosol"/>
    <property type="evidence" value="ECO:0007669"/>
    <property type="project" value="TreeGrafter"/>
</dbReference>
<reference evidence="24" key="1">
    <citation type="submission" date="2020-02" db="EMBL/GenBank/DDBJ databases">
        <title>Bird 10,000 Genomes (B10K) Project - Family phase.</title>
        <authorList>
            <person name="Zhang G."/>
        </authorList>
    </citation>
    <scope>NUCLEOTIDE SEQUENCE</scope>
    <source>
        <strain evidence="24">B10K-DU-002-40</strain>
        <tissue evidence="24">Muscle</tissue>
    </source>
</reference>
<evidence type="ECO:0000256" key="10">
    <source>
        <dbReference type="ARBA" id="ARBA00022679"/>
    </source>
</evidence>
<keyword evidence="15" id="KW-0342">GTP-binding</keyword>
<evidence type="ECO:0000256" key="19">
    <source>
        <dbReference type="ARBA" id="ARBA00042054"/>
    </source>
</evidence>
<dbReference type="GO" id="GO:0071361">
    <property type="term" value="P:cellular response to ethanol"/>
    <property type="evidence" value="ECO:0007669"/>
    <property type="project" value="UniProtKB-ARBA"/>
</dbReference>
<name>A0A852HDK6_9PASS</name>
<dbReference type="GO" id="GO:0071549">
    <property type="term" value="P:cellular response to dexamethasone stimulus"/>
    <property type="evidence" value="ECO:0007669"/>
    <property type="project" value="UniProtKB-ARBA"/>
</dbReference>
<comment type="similarity">
    <text evidence="4">Belongs to the phosphoenolpyruvate carboxykinase [GTP] family.</text>
</comment>
<dbReference type="GO" id="GO:0006107">
    <property type="term" value="P:oxaloacetate metabolic process"/>
    <property type="evidence" value="ECO:0007669"/>
    <property type="project" value="TreeGrafter"/>
</dbReference>
<dbReference type="PANTHER" id="PTHR11561">
    <property type="entry name" value="PHOSPHOENOLPYRUVATE CARBOXYKINASE"/>
    <property type="match status" value="1"/>
</dbReference>
<dbReference type="OrthoDB" id="5841594at2759"/>
<dbReference type="Gene3D" id="3.40.449.10">
    <property type="entry name" value="Phosphoenolpyruvate Carboxykinase, domain 1"/>
    <property type="match status" value="1"/>
</dbReference>
<comment type="cofactor">
    <cofactor evidence="1">
        <name>Mn(2+)</name>
        <dbReference type="ChEBI" id="CHEBI:29035"/>
    </cofactor>
</comment>
<evidence type="ECO:0000259" key="23">
    <source>
        <dbReference type="Pfam" id="PF17297"/>
    </source>
</evidence>
<dbReference type="GO" id="GO:0007296">
    <property type="term" value="P:vitellogenesis"/>
    <property type="evidence" value="ECO:0007669"/>
    <property type="project" value="UniProtKB-ARBA"/>
</dbReference>